<dbReference type="InterPro" id="IPR044729">
    <property type="entry name" value="CBS_bac"/>
</dbReference>
<evidence type="ECO:0000313" key="5">
    <source>
        <dbReference type="Proteomes" id="UP000324760"/>
    </source>
</evidence>
<dbReference type="PROSITE" id="PS51371">
    <property type="entry name" value="CBS"/>
    <property type="match status" value="2"/>
</dbReference>
<dbReference type="OrthoDB" id="9790355at2"/>
<keyword evidence="5" id="KW-1185">Reference proteome</keyword>
<dbReference type="SMART" id="SM00116">
    <property type="entry name" value="CBS"/>
    <property type="match status" value="2"/>
</dbReference>
<gene>
    <name evidence="4" type="ORF">F0U83_15925</name>
</gene>
<dbReference type="KEGG" id="ncu:F0U83_15925"/>
<dbReference type="CDD" id="cd04629">
    <property type="entry name" value="CBS_pair_bac"/>
    <property type="match status" value="1"/>
</dbReference>
<evidence type="ECO:0000256" key="2">
    <source>
        <dbReference type="PROSITE-ProRule" id="PRU00703"/>
    </source>
</evidence>
<dbReference type="SUPFAM" id="SSF54631">
    <property type="entry name" value="CBS-domain pair"/>
    <property type="match status" value="1"/>
</dbReference>
<name>A0A5P1REK4_9GAMM</name>
<dbReference type="PANTHER" id="PTHR43080">
    <property type="entry name" value="CBS DOMAIN-CONTAINING PROTEIN CBSX3, MITOCHONDRIAL"/>
    <property type="match status" value="1"/>
</dbReference>
<dbReference type="AlphaFoldDB" id="A0A5P1REK4"/>
<organism evidence="4 5">
    <name type="scientific">Neptunomonas concharum</name>
    <dbReference type="NCBI Taxonomy" id="1031538"/>
    <lineage>
        <taxon>Bacteria</taxon>
        <taxon>Pseudomonadati</taxon>
        <taxon>Pseudomonadota</taxon>
        <taxon>Gammaproteobacteria</taxon>
        <taxon>Oceanospirillales</taxon>
        <taxon>Oceanospirillaceae</taxon>
        <taxon>Neptunomonas</taxon>
    </lineage>
</organism>
<proteinExistence type="predicted"/>
<dbReference type="RefSeq" id="WP_138988103.1">
    <property type="nucleotide sequence ID" value="NZ_CP043869.1"/>
</dbReference>
<dbReference type="PANTHER" id="PTHR43080:SF26">
    <property type="entry name" value="REGULATORY PROTEIN"/>
    <property type="match status" value="1"/>
</dbReference>
<evidence type="ECO:0000259" key="3">
    <source>
        <dbReference type="PROSITE" id="PS51371"/>
    </source>
</evidence>
<dbReference type="Proteomes" id="UP000324760">
    <property type="component" value="Chromosome"/>
</dbReference>
<evidence type="ECO:0000313" key="4">
    <source>
        <dbReference type="EMBL" id="QEQ98079.1"/>
    </source>
</evidence>
<dbReference type="Pfam" id="PF00571">
    <property type="entry name" value="CBS"/>
    <property type="match status" value="2"/>
</dbReference>
<dbReference type="EMBL" id="CP043869">
    <property type="protein sequence ID" value="QEQ98079.1"/>
    <property type="molecule type" value="Genomic_DNA"/>
</dbReference>
<evidence type="ECO:0000256" key="1">
    <source>
        <dbReference type="ARBA" id="ARBA00023122"/>
    </source>
</evidence>
<sequence length="134" mass="14724">MLKVKDLMRQHPPVLQLDTGLADAVDAILQSGYLGLPVVDENSALTGFLSEQDCIKALITDSYHCDTHIHVRDIMRADPLFVSPQLSILELSQILGRGQPKIFPVVDEEVLVGLITRGDVMKSLNESLQSCRAS</sequence>
<keyword evidence="1 2" id="KW-0129">CBS domain</keyword>
<feature type="domain" description="CBS" evidence="3">
    <location>
        <begin position="75"/>
        <end position="130"/>
    </location>
</feature>
<accession>A0A5P1REK4</accession>
<dbReference type="InterPro" id="IPR051257">
    <property type="entry name" value="Diverse_CBS-Domain"/>
</dbReference>
<feature type="domain" description="CBS" evidence="3">
    <location>
        <begin position="8"/>
        <end position="67"/>
    </location>
</feature>
<protein>
    <submittedName>
        <fullName evidence="4">CBS domain-containing protein</fullName>
    </submittedName>
</protein>
<reference evidence="4 5" key="1">
    <citation type="journal article" date="2019" name="Biochem. Eng. J.">
        <title>Metabolic engineering of the marine bacteria Neptunomonas concharum for the production of acetoin and meso-2,3-butanediol from acetate.</title>
        <authorList>
            <person name="Li W."/>
            <person name="Pu N."/>
            <person name="Liu C.-X."/>
            <person name="Yuan Q.-P."/>
            <person name="Li Z.-J."/>
        </authorList>
    </citation>
    <scope>NUCLEOTIDE SEQUENCE [LARGE SCALE GENOMIC DNA]</scope>
    <source>
        <strain evidence="4 5">JCM17730</strain>
    </source>
</reference>
<dbReference type="InterPro" id="IPR046342">
    <property type="entry name" value="CBS_dom_sf"/>
</dbReference>
<dbReference type="Gene3D" id="3.10.580.10">
    <property type="entry name" value="CBS-domain"/>
    <property type="match status" value="1"/>
</dbReference>
<dbReference type="InterPro" id="IPR000644">
    <property type="entry name" value="CBS_dom"/>
</dbReference>